<reference evidence="1" key="1">
    <citation type="submission" date="2022-09" db="EMBL/GenBank/DDBJ databases">
        <title>Genome analysis and characterization of larvicidal activity of Brevibacillus strains.</title>
        <authorList>
            <person name="Patrusheva E.V."/>
            <person name="Izotova A.O."/>
            <person name="Toshchakov S.V."/>
            <person name="Sineoky S.P."/>
        </authorList>
    </citation>
    <scope>NUCLEOTIDE SEQUENCE</scope>
    <source>
        <strain evidence="1">VKPM_B-13247</strain>
    </source>
</reference>
<name>A0AAP3GDZ7_BRELA</name>
<evidence type="ECO:0000313" key="1">
    <source>
        <dbReference type="EMBL" id="MCZ0809234.1"/>
    </source>
</evidence>
<comment type="caution">
    <text evidence="1">The sequence shown here is derived from an EMBL/GenBank/DDBJ whole genome shotgun (WGS) entry which is preliminary data.</text>
</comment>
<dbReference type="InterPro" id="IPR036866">
    <property type="entry name" value="RibonucZ/Hydroxyglut_hydro"/>
</dbReference>
<dbReference type="AlphaFoldDB" id="A0AAP3GDZ7"/>
<protein>
    <submittedName>
        <fullName evidence="1">Uncharacterized protein</fullName>
    </submittedName>
</protein>
<accession>A0AAP3GDZ7</accession>
<gene>
    <name evidence="1" type="ORF">O0554_20410</name>
</gene>
<dbReference type="Proteomes" id="UP001077662">
    <property type="component" value="Unassembled WGS sequence"/>
</dbReference>
<dbReference type="RefSeq" id="WP_258434456.1">
    <property type="nucleotide sequence ID" value="NZ_JANSGW010000032.1"/>
</dbReference>
<organism evidence="1 2">
    <name type="scientific">Brevibacillus laterosporus</name>
    <name type="common">Bacillus laterosporus</name>
    <dbReference type="NCBI Taxonomy" id="1465"/>
    <lineage>
        <taxon>Bacteria</taxon>
        <taxon>Bacillati</taxon>
        <taxon>Bacillota</taxon>
        <taxon>Bacilli</taxon>
        <taxon>Bacillales</taxon>
        <taxon>Paenibacillaceae</taxon>
        <taxon>Brevibacillus</taxon>
    </lineage>
</organism>
<dbReference type="EMBL" id="JAPTNE010000032">
    <property type="protein sequence ID" value="MCZ0809234.1"/>
    <property type="molecule type" value="Genomic_DNA"/>
</dbReference>
<sequence length="62" mass="7405">MNEQDVYNCCRFAPKATIIAVHMDTINHCLVTRADLRSRLEEEKLLDQVMIPEDEEWIELWK</sequence>
<dbReference type="Gene3D" id="3.60.15.10">
    <property type="entry name" value="Ribonuclease Z/Hydroxyacylglutathione hydrolase-like"/>
    <property type="match status" value="1"/>
</dbReference>
<evidence type="ECO:0000313" key="2">
    <source>
        <dbReference type="Proteomes" id="UP001077662"/>
    </source>
</evidence>
<proteinExistence type="predicted"/>